<feature type="region of interest" description="Disordered" evidence="1">
    <location>
        <begin position="50"/>
        <end position="128"/>
    </location>
</feature>
<keyword evidence="3" id="KW-1185">Reference proteome</keyword>
<protein>
    <submittedName>
        <fullName evidence="2">Uncharacterized protein</fullName>
    </submittedName>
</protein>
<dbReference type="Proteomes" id="UP001189429">
    <property type="component" value="Unassembled WGS sequence"/>
</dbReference>
<comment type="caution">
    <text evidence="2">The sequence shown here is derived from an EMBL/GenBank/DDBJ whole genome shotgun (WGS) entry which is preliminary data.</text>
</comment>
<reference evidence="2" key="1">
    <citation type="submission" date="2023-10" db="EMBL/GenBank/DDBJ databases">
        <authorList>
            <person name="Chen Y."/>
            <person name="Shah S."/>
            <person name="Dougan E. K."/>
            <person name="Thang M."/>
            <person name="Chan C."/>
        </authorList>
    </citation>
    <scope>NUCLEOTIDE SEQUENCE [LARGE SCALE GENOMIC DNA]</scope>
</reference>
<accession>A0ABN9R429</accession>
<gene>
    <name evidence="2" type="ORF">PCOR1329_LOCUS16899</name>
</gene>
<name>A0ABN9R429_9DINO</name>
<evidence type="ECO:0000256" key="1">
    <source>
        <dbReference type="SAM" id="MobiDB-lite"/>
    </source>
</evidence>
<evidence type="ECO:0000313" key="2">
    <source>
        <dbReference type="EMBL" id="CAK0812652.1"/>
    </source>
</evidence>
<evidence type="ECO:0000313" key="3">
    <source>
        <dbReference type="Proteomes" id="UP001189429"/>
    </source>
</evidence>
<organism evidence="2 3">
    <name type="scientific">Prorocentrum cordatum</name>
    <dbReference type="NCBI Taxonomy" id="2364126"/>
    <lineage>
        <taxon>Eukaryota</taxon>
        <taxon>Sar</taxon>
        <taxon>Alveolata</taxon>
        <taxon>Dinophyceae</taxon>
        <taxon>Prorocentrales</taxon>
        <taxon>Prorocentraceae</taxon>
        <taxon>Prorocentrum</taxon>
    </lineage>
</organism>
<sequence>MVCHCTCLESAHGRIRSVSPILAVQRGSVPFIEVLLFVFSLTPRQASFDRTAGHQAAPGGQVGEAKAPPAAAGAGYNQLPSLVQEGGYPGRGGHTAQADMGRAPHAPQPPPPPSQAPQVPPAQPPAPQ</sequence>
<feature type="compositionally biased region" description="Low complexity" evidence="1">
    <location>
        <begin position="65"/>
        <end position="75"/>
    </location>
</feature>
<dbReference type="EMBL" id="CAUYUJ010005204">
    <property type="protein sequence ID" value="CAK0812652.1"/>
    <property type="molecule type" value="Genomic_DNA"/>
</dbReference>
<proteinExistence type="predicted"/>
<feature type="compositionally biased region" description="Pro residues" evidence="1">
    <location>
        <begin position="106"/>
        <end position="128"/>
    </location>
</feature>
<feature type="non-terminal residue" evidence="2">
    <location>
        <position position="128"/>
    </location>
</feature>